<reference evidence="1" key="1">
    <citation type="submission" date="2017-08" db="EMBL/GenBank/DDBJ databases">
        <authorList>
            <person name="Polle J.E."/>
            <person name="Barry K."/>
            <person name="Cushman J."/>
            <person name="Schmutz J."/>
            <person name="Tran D."/>
            <person name="Hathwaick L.T."/>
            <person name="Yim W.C."/>
            <person name="Jenkins J."/>
            <person name="Mckie-Krisberg Z.M."/>
            <person name="Prochnik S."/>
            <person name="Lindquist E."/>
            <person name="Dockter R.B."/>
            <person name="Adam C."/>
            <person name="Molina H."/>
            <person name="Bunkerborg J."/>
            <person name="Jin E."/>
            <person name="Buchheim M."/>
            <person name="Magnuson J."/>
        </authorList>
    </citation>
    <scope>NUCLEOTIDE SEQUENCE</scope>
    <source>
        <strain evidence="1">CCAP 19/18</strain>
    </source>
</reference>
<keyword evidence="2" id="KW-1185">Reference proteome</keyword>
<evidence type="ECO:0000313" key="2">
    <source>
        <dbReference type="Proteomes" id="UP000815325"/>
    </source>
</evidence>
<comment type="caution">
    <text evidence="1">The sequence shown here is derived from an EMBL/GenBank/DDBJ whole genome shotgun (WGS) entry which is preliminary data.</text>
</comment>
<evidence type="ECO:0000313" key="1">
    <source>
        <dbReference type="EMBL" id="KAF5843192.1"/>
    </source>
</evidence>
<accession>A0ABQ7H8L2</accession>
<dbReference type="Proteomes" id="UP000815325">
    <property type="component" value="Unassembled WGS sequence"/>
</dbReference>
<dbReference type="EMBL" id="MU069447">
    <property type="protein sequence ID" value="KAF5843192.1"/>
    <property type="molecule type" value="Genomic_DNA"/>
</dbReference>
<gene>
    <name evidence="1" type="ORF">DUNSADRAFT_1619</name>
</gene>
<protein>
    <recommendedName>
        <fullName evidence="3">Encoded protein</fullName>
    </recommendedName>
</protein>
<sequence length="68" mass="7356">MAAESVSETVVLSASSVPLRCSDTSTVFLGESSGMNACRKVNINIQKDSRYFCTKWQVHCAAEKKSAP</sequence>
<evidence type="ECO:0008006" key="3">
    <source>
        <dbReference type="Google" id="ProtNLM"/>
    </source>
</evidence>
<organism evidence="1 2">
    <name type="scientific">Dunaliella salina</name>
    <name type="common">Green alga</name>
    <name type="synonym">Protococcus salinus</name>
    <dbReference type="NCBI Taxonomy" id="3046"/>
    <lineage>
        <taxon>Eukaryota</taxon>
        <taxon>Viridiplantae</taxon>
        <taxon>Chlorophyta</taxon>
        <taxon>core chlorophytes</taxon>
        <taxon>Chlorophyceae</taxon>
        <taxon>CS clade</taxon>
        <taxon>Chlamydomonadales</taxon>
        <taxon>Dunaliellaceae</taxon>
        <taxon>Dunaliella</taxon>
    </lineage>
</organism>
<name>A0ABQ7H8L2_DUNSA</name>
<proteinExistence type="predicted"/>